<reference evidence="2" key="2">
    <citation type="journal article" date="2017" name="Nat. Plants">
        <title>The Aegilops tauschii genome reveals multiple impacts of transposons.</title>
        <authorList>
            <person name="Zhao G."/>
            <person name="Zou C."/>
            <person name="Li K."/>
            <person name="Wang K."/>
            <person name="Li T."/>
            <person name="Gao L."/>
            <person name="Zhang X."/>
            <person name="Wang H."/>
            <person name="Yang Z."/>
            <person name="Liu X."/>
            <person name="Jiang W."/>
            <person name="Mao L."/>
            <person name="Kong X."/>
            <person name="Jiao Y."/>
            <person name="Jia J."/>
        </authorList>
    </citation>
    <scope>NUCLEOTIDE SEQUENCE [LARGE SCALE GENOMIC DNA]</scope>
    <source>
        <strain evidence="2">cv. AL8/78</strain>
    </source>
</reference>
<sequence>PTAASLSSTAPCRRRPLARRAVPHAFHILGGFQTENSSHMLVLEDRDEGSQRSSMMWPCN</sequence>
<reference evidence="1" key="4">
    <citation type="submission" date="2019-03" db="UniProtKB">
        <authorList>
            <consortium name="EnsemblPlants"/>
        </authorList>
    </citation>
    <scope>IDENTIFICATION</scope>
</reference>
<protein>
    <submittedName>
        <fullName evidence="1">Uncharacterized protein</fullName>
    </submittedName>
</protein>
<evidence type="ECO:0000313" key="1">
    <source>
        <dbReference type="EnsemblPlants" id="AET3Gv20960100.7"/>
    </source>
</evidence>
<dbReference type="AlphaFoldDB" id="A0A453GCJ7"/>
<proteinExistence type="predicted"/>
<evidence type="ECO:0000313" key="2">
    <source>
        <dbReference type="Proteomes" id="UP000015105"/>
    </source>
</evidence>
<reference evidence="1" key="5">
    <citation type="journal article" date="2021" name="G3 (Bethesda)">
        <title>Aegilops tauschii genome assembly Aet v5.0 features greater sequence contiguity and improved annotation.</title>
        <authorList>
            <person name="Wang L."/>
            <person name="Zhu T."/>
            <person name="Rodriguez J.C."/>
            <person name="Deal K.R."/>
            <person name="Dubcovsky J."/>
            <person name="McGuire P.E."/>
            <person name="Lux T."/>
            <person name="Spannagl M."/>
            <person name="Mayer K.F.X."/>
            <person name="Baldrich P."/>
            <person name="Meyers B.C."/>
            <person name="Huo N."/>
            <person name="Gu Y.Q."/>
            <person name="Zhou H."/>
            <person name="Devos K.M."/>
            <person name="Bennetzen J.L."/>
            <person name="Unver T."/>
            <person name="Budak H."/>
            <person name="Gulick P.J."/>
            <person name="Galiba G."/>
            <person name="Kalapos B."/>
            <person name="Nelson D.R."/>
            <person name="Li P."/>
            <person name="You F.M."/>
            <person name="Luo M.C."/>
            <person name="Dvorak J."/>
        </authorList>
    </citation>
    <scope>NUCLEOTIDE SEQUENCE [LARGE SCALE GENOMIC DNA]</scope>
    <source>
        <strain evidence="1">cv. AL8/78</strain>
    </source>
</reference>
<name>A0A453GCJ7_AEGTS</name>
<keyword evidence="2" id="KW-1185">Reference proteome</keyword>
<reference evidence="2" key="1">
    <citation type="journal article" date="2014" name="Science">
        <title>Ancient hybridizations among the ancestral genomes of bread wheat.</title>
        <authorList>
            <consortium name="International Wheat Genome Sequencing Consortium,"/>
            <person name="Marcussen T."/>
            <person name="Sandve S.R."/>
            <person name="Heier L."/>
            <person name="Spannagl M."/>
            <person name="Pfeifer M."/>
            <person name="Jakobsen K.S."/>
            <person name="Wulff B.B."/>
            <person name="Steuernagel B."/>
            <person name="Mayer K.F."/>
            <person name="Olsen O.A."/>
        </authorList>
    </citation>
    <scope>NUCLEOTIDE SEQUENCE [LARGE SCALE GENOMIC DNA]</scope>
    <source>
        <strain evidence="2">cv. AL8/78</strain>
    </source>
</reference>
<dbReference type="EnsemblPlants" id="AET3Gv20960100.7">
    <property type="protein sequence ID" value="AET3Gv20960100.7"/>
    <property type="gene ID" value="AET3Gv20960100"/>
</dbReference>
<dbReference type="Proteomes" id="UP000015105">
    <property type="component" value="Chromosome 3D"/>
</dbReference>
<accession>A0A453GCJ7</accession>
<dbReference type="Gramene" id="AET3Gv20960100.7">
    <property type="protein sequence ID" value="AET3Gv20960100.7"/>
    <property type="gene ID" value="AET3Gv20960100"/>
</dbReference>
<organism evidence="1 2">
    <name type="scientific">Aegilops tauschii subsp. strangulata</name>
    <name type="common">Goatgrass</name>
    <dbReference type="NCBI Taxonomy" id="200361"/>
    <lineage>
        <taxon>Eukaryota</taxon>
        <taxon>Viridiplantae</taxon>
        <taxon>Streptophyta</taxon>
        <taxon>Embryophyta</taxon>
        <taxon>Tracheophyta</taxon>
        <taxon>Spermatophyta</taxon>
        <taxon>Magnoliopsida</taxon>
        <taxon>Liliopsida</taxon>
        <taxon>Poales</taxon>
        <taxon>Poaceae</taxon>
        <taxon>BOP clade</taxon>
        <taxon>Pooideae</taxon>
        <taxon>Triticodae</taxon>
        <taxon>Triticeae</taxon>
        <taxon>Triticinae</taxon>
        <taxon>Aegilops</taxon>
    </lineage>
</organism>
<reference evidence="1" key="3">
    <citation type="journal article" date="2017" name="Nature">
        <title>Genome sequence of the progenitor of the wheat D genome Aegilops tauschii.</title>
        <authorList>
            <person name="Luo M.C."/>
            <person name="Gu Y.Q."/>
            <person name="Puiu D."/>
            <person name="Wang H."/>
            <person name="Twardziok S.O."/>
            <person name="Deal K.R."/>
            <person name="Huo N."/>
            <person name="Zhu T."/>
            <person name="Wang L."/>
            <person name="Wang Y."/>
            <person name="McGuire P.E."/>
            <person name="Liu S."/>
            <person name="Long H."/>
            <person name="Ramasamy R.K."/>
            <person name="Rodriguez J.C."/>
            <person name="Van S.L."/>
            <person name="Yuan L."/>
            <person name="Wang Z."/>
            <person name="Xia Z."/>
            <person name="Xiao L."/>
            <person name="Anderson O.D."/>
            <person name="Ouyang S."/>
            <person name="Liang Y."/>
            <person name="Zimin A.V."/>
            <person name="Pertea G."/>
            <person name="Qi P."/>
            <person name="Bennetzen J.L."/>
            <person name="Dai X."/>
            <person name="Dawson M.W."/>
            <person name="Muller H.G."/>
            <person name="Kugler K."/>
            <person name="Rivarola-Duarte L."/>
            <person name="Spannagl M."/>
            <person name="Mayer K.F.X."/>
            <person name="Lu F.H."/>
            <person name="Bevan M.W."/>
            <person name="Leroy P."/>
            <person name="Li P."/>
            <person name="You F.M."/>
            <person name="Sun Q."/>
            <person name="Liu Z."/>
            <person name="Lyons E."/>
            <person name="Wicker T."/>
            <person name="Salzberg S.L."/>
            <person name="Devos K.M."/>
            <person name="Dvorak J."/>
        </authorList>
    </citation>
    <scope>NUCLEOTIDE SEQUENCE [LARGE SCALE GENOMIC DNA]</scope>
    <source>
        <strain evidence="1">cv. AL8/78</strain>
    </source>
</reference>